<evidence type="ECO:0000259" key="6">
    <source>
        <dbReference type="PROSITE" id="PS50850"/>
    </source>
</evidence>
<feature type="transmembrane region" description="Helical" evidence="5">
    <location>
        <begin position="6"/>
        <end position="24"/>
    </location>
</feature>
<keyword evidence="4 5" id="KW-0472">Membrane</keyword>
<dbReference type="InterPro" id="IPR020846">
    <property type="entry name" value="MFS_dom"/>
</dbReference>
<reference evidence="7 8" key="1">
    <citation type="submission" date="2016-01" db="EMBL/GenBank/DDBJ databases">
        <title>High potential of lignocellulose degradation of a new Verrucomicrobia species.</title>
        <authorList>
            <person name="Wang Y."/>
            <person name="Shi Y."/>
            <person name="Qiu Z."/>
            <person name="Liu S."/>
            <person name="Yang H."/>
        </authorList>
    </citation>
    <scope>NUCLEOTIDE SEQUENCE [LARGE SCALE GENOMIC DNA]</scope>
    <source>
        <strain evidence="7 8">TSB47</strain>
    </source>
</reference>
<dbReference type="Gene3D" id="1.20.1250.20">
    <property type="entry name" value="MFS general substrate transporter like domains"/>
    <property type="match status" value="2"/>
</dbReference>
<keyword evidence="8" id="KW-1185">Reference proteome</keyword>
<protein>
    <submittedName>
        <fullName evidence="7">MFS transporter</fullName>
    </submittedName>
</protein>
<dbReference type="Proteomes" id="UP000078486">
    <property type="component" value="Unassembled WGS sequence"/>
</dbReference>
<dbReference type="STRING" id="1184151.AW736_23450"/>
<feature type="transmembrane region" description="Helical" evidence="5">
    <location>
        <begin position="165"/>
        <end position="184"/>
    </location>
</feature>
<dbReference type="AlphaFoldDB" id="A0A178IE04"/>
<evidence type="ECO:0000256" key="3">
    <source>
        <dbReference type="ARBA" id="ARBA00022989"/>
    </source>
</evidence>
<feature type="transmembrane region" description="Helical" evidence="5">
    <location>
        <begin position="392"/>
        <end position="416"/>
    </location>
</feature>
<evidence type="ECO:0000313" key="7">
    <source>
        <dbReference type="EMBL" id="OAM87387.1"/>
    </source>
</evidence>
<feature type="transmembrane region" description="Helical" evidence="5">
    <location>
        <begin position="138"/>
        <end position="159"/>
    </location>
</feature>
<name>A0A178IE04_9BACT</name>
<sequence>MKKLKGIRWWIIGLIGVATVINYIDRNALAIMWPEIEKETAISKHAYASIISMFMVCYALGQAVAGRLIDRIGTRLGFVLSIFVWSLACCLHAAVRGVLSLGAFRGLLGFSEAGAWPGATKAIAEWFPRQERALAQGVFNAGASLGAVISAPVIAWLFGHFGWRATFLVVGGLGFIWILPWWIFARSSPGAHPWISPAERDYIMGGERPGPQSAAASSAPGMTWKEAASHRQTWSVVVSRFFIDPIWWLFVSWLPIYLADRFHFDIRQIGMSAWVPYLGAAIGSLGGGWFSGHKIRQGWTVDRARKRAVHIGALLTFPSLVIVAFAAQPVLSVIVMAVALCGFQVMINNIQTLPSDFYSGKSVGTVAGMGGMSAVFGTLVFSTWLVPAISSVSYMYVFLLVAVLVPLGVAAMHYFSGTIQRVDLGK</sequence>
<feature type="transmembrane region" description="Helical" evidence="5">
    <location>
        <begin position="362"/>
        <end position="386"/>
    </location>
</feature>
<dbReference type="PROSITE" id="PS50850">
    <property type="entry name" value="MFS"/>
    <property type="match status" value="1"/>
</dbReference>
<gene>
    <name evidence="7" type="ORF">AW736_23450</name>
</gene>
<evidence type="ECO:0000313" key="8">
    <source>
        <dbReference type="Proteomes" id="UP000078486"/>
    </source>
</evidence>
<dbReference type="PANTHER" id="PTHR11662:SF285">
    <property type="entry name" value="HEXURONATE TRANSPORTER"/>
    <property type="match status" value="1"/>
</dbReference>
<feature type="transmembrane region" description="Helical" evidence="5">
    <location>
        <begin position="45"/>
        <end position="64"/>
    </location>
</feature>
<evidence type="ECO:0000256" key="4">
    <source>
        <dbReference type="ARBA" id="ARBA00023136"/>
    </source>
</evidence>
<accession>A0A178IE04</accession>
<dbReference type="InterPro" id="IPR036259">
    <property type="entry name" value="MFS_trans_sf"/>
</dbReference>
<evidence type="ECO:0000256" key="2">
    <source>
        <dbReference type="ARBA" id="ARBA00022692"/>
    </source>
</evidence>
<dbReference type="EMBL" id="LRRQ01000174">
    <property type="protein sequence ID" value="OAM87387.1"/>
    <property type="molecule type" value="Genomic_DNA"/>
</dbReference>
<keyword evidence="3 5" id="KW-1133">Transmembrane helix</keyword>
<comment type="caution">
    <text evidence="7">The sequence shown here is derived from an EMBL/GenBank/DDBJ whole genome shotgun (WGS) entry which is preliminary data.</text>
</comment>
<dbReference type="OrthoDB" id="9773404at2"/>
<organism evidence="7 8">
    <name type="scientific">Termitidicoccus mucosus</name>
    <dbReference type="NCBI Taxonomy" id="1184151"/>
    <lineage>
        <taxon>Bacteria</taxon>
        <taxon>Pseudomonadati</taxon>
        <taxon>Verrucomicrobiota</taxon>
        <taxon>Opitutia</taxon>
        <taxon>Opitutales</taxon>
        <taxon>Opitutaceae</taxon>
        <taxon>Termitidicoccus</taxon>
    </lineage>
</organism>
<feature type="domain" description="Major facilitator superfamily (MFS) profile" evidence="6">
    <location>
        <begin position="11"/>
        <end position="420"/>
    </location>
</feature>
<dbReference type="InterPro" id="IPR011701">
    <property type="entry name" value="MFS"/>
</dbReference>
<feature type="transmembrane region" description="Helical" evidence="5">
    <location>
        <begin position="311"/>
        <end position="327"/>
    </location>
</feature>
<proteinExistence type="predicted"/>
<dbReference type="Pfam" id="PF07690">
    <property type="entry name" value="MFS_1"/>
    <property type="match status" value="1"/>
</dbReference>
<dbReference type="SUPFAM" id="SSF103473">
    <property type="entry name" value="MFS general substrate transporter"/>
    <property type="match status" value="1"/>
</dbReference>
<dbReference type="InterPro" id="IPR050382">
    <property type="entry name" value="MFS_Na/Anion_cotransporter"/>
</dbReference>
<feature type="transmembrane region" description="Helical" evidence="5">
    <location>
        <begin position="271"/>
        <end position="290"/>
    </location>
</feature>
<comment type="subcellular location">
    <subcellularLocation>
        <location evidence="1">Membrane</location>
        <topology evidence="1">Multi-pass membrane protein</topology>
    </subcellularLocation>
</comment>
<evidence type="ECO:0000256" key="5">
    <source>
        <dbReference type="SAM" id="Phobius"/>
    </source>
</evidence>
<dbReference type="GO" id="GO:0015134">
    <property type="term" value="F:hexuronate transmembrane transporter activity"/>
    <property type="evidence" value="ECO:0007669"/>
    <property type="project" value="TreeGrafter"/>
</dbReference>
<dbReference type="PANTHER" id="PTHR11662">
    <property type="entry name" value="SOLUTE CARRIER FAMILY 17"/>
    <property type="match status" value="1"/>
</dbReference>
<dbReference type="CDD" id="cd17319">
    <property type="entry name" value="MFS_ExuT_GudP_like"/>
    <property type="match status" value="1"/>
</dbReference>
<dbReference type="RefSeq" id="WP_068772737.1">
    <property type="nucleotide sequence ID" value="NZ_CP109796.1"/>
</dbReference>
<feature type="transmembrane region" description="Helical" evidence="5">
    <location>
        <begin position="76"/>
        <end position="95"/>
    </location>
</feature>
<keyword evidence="2 5" id="KW-0812">Transmembrane</keyword>
<feature type="transmembrane region" description="Helical" evidence="5">
    <location>
        <begin position="241"/>
        <end position="259"/>
    </location>
</feature>
<feature type="transmembrane region" description="Helical" evidence="5">
    <location>
        <begin position="333"/>
        <end position="350"/>
    </location>
</feature>
<evidence type="ECO:0000256" key="1">
    <source>
        <dbReference type="ARBA" id="ARBA00004141"/>
    </source>
</evidence>
<dbReference type="GO" id="GO:0016020">
    <property type="term" value="C:membrane"/>
    <property type="evidence" value="ECO:0007669"/>
    <property type="project" value="UniProtKB-SubCell"/>
</dbReference>